<feature type="active site" description="Nucleophile" evidence="4 5">
    <location>
        <position position="55"/>
    </location>
</feature>
<dbReference type="PIRSF" id="PIRSF001430">
    <property type="entry name" value="tRNA_psdUrid_synth"/>
    <property type="match status" value="1"/>
</dbReference>
<dbReference type="PANTHER" id="PTHR11142">
    <property type="entry name" value="PSEUDOURIDYLATE SYNTHASE"/>
    <property type="match status" value="1"/>
</dbReference>
<dbReference type="EMBL" id="JAAEEH010000036">
    <property type="protein sequence ID" value="NDL68373.1"/>
    <property type="molecule type" value="Genomic_DNA"/>
</dbReference>
<comment type="catalytic activity">
    <reaction evidence="4 7">
        <text>uridine(38/39/40) in tRNA = pseudouridine(38/39/40) in tRNA</text>
        <dbReference type="Rhea" id="RHEA:22376"/>
        <dbReference type="Rhea" id="RHEA-COMP:10085"/>
        <dbReference type="Rhea" id="RHEA-COMP:10087"/>
        <dbReference type="ChEBI" id="CHEBI:65314"/>
        <dbReference type="ChEBI" id="CHEBI:65315"/>
        <dbReference type="EC" id="5.4.99.12"/>
    </reaction>
</comment>
<keyword evidence="2 4" id="KW-0819">tRNA processing</keyword>
<dbReference type="PANTHER" id="PTHR11142:SF22">
    <property type="entry name" value="TRNA PSEUDOURIDINE SYNTHASE A 2"/>
    <property type="match status" value="1"/>
</dbReference>
<dbReference type="InterPro" id="IPR020103">
    <property type="entry name" value="PsdUridine_synth_cat_dom_sf"/>
</dbReference>
<comment type="caution">
    <text evidence="9">The sequence shown here is derived from an EMBL/GenBank/DDBJ whole genome shotgun (WGS) entry which is preliminary data.</text>
</comment>
<proteinExistence type="inferred from homology"/>
<evidence type="ECO:0000256" key="4">
    <source>
        <dbReference type="HAMAP-Rule" id="MF_00171"/>
    </source>
</evidence>
<evidence type="ECO:0000256" key="6">
    <source>
        <dbReference type="PIRSR" id="PIRSR001430-2"/>
    </source>
</evidence>
<dbReference type="InterPro" id="IPR020094">
    <property type="entry name" value="TruA/RsuA/RluB/E/F_N"/>
</dbReference>
<feature type="binding site" evidence="4 6">
    <location>
        <position position="114"/>
    </location>
    <ligand>
        <name>substrate</name>
    </ligand>
</feature>
<organism evidence="9 10">
    <name type="scientific">Anaerotalea alkaliphila</name>
    <dbReference type="NCBI Taxonomy" id="2662126"/>
    <lineage>
        <taxon>Bacteria</taxon>
        <taxon>Bacillati</taxon>
        <taxon>Bacillota</taxon>
        <taxon>Clostridia</taxon>
        <taxon>Eubacteriales</taxon>
        <taxon>Anaerotalea</taxon>
    </lineage>
</organism>
<evidence type="ECO:0000256" key="1">
    <source>
        <dbReference type="ARBA" id="ARBA00009375"/>
    </source>
</evidence>
<protein>
    <recommendedName>
        <fullName evidence="4">tRNA pseudouridine synthase A</fullName>
        <ecNumber evidence="4">5.4.99.12</ecNumber>
    </recommendedName>
    <alternativeName>
        <fullName evidence="4">tRNA pseudouridine(38-40) synthase</fullName>
    </alternativeName>
    <alternativeName>
        <fullName evidence="4">tRNA pseudouridylate synthase I</fullName>
    </alternativeName>
    <alternativeName>
        <fullName evidence="4">tRNA-uridine isomerase I</fullName>
    </alternativeName>
</protein>
<feature type="domain" description="Pseudouridine synthase I TruA alpha/beta" evidence="8">
    <location>
        <begin position="8"/>
        <end position="108"/>
    </location>
</feature>
<dbReference type="Proteomes" id="UP000461585">
    <property type="component" value="Unassembled WGS sequence"/>
</dbReference>
<keyword evidence="10" id="KW-1185">Reference proteome</keyword>
<name>A0A7X5KP04_9FIRM</name>
<dbReference type="InterPro" id="IPR001406">
    <property type="entry name" value="PsdUridine_synth_TruA"/>
</dbReference>
<dbReference type="GO" id="GO:0031119">
    <property type="term" value="P:tRNA pseudouridine synthesis"/>
    <property type="evidence" value="ECO:0007669"/>
    <property type="project" value="UniProtKB-UniRule"/>
</dbReference>
<evidence type="ECO:0000256" key="2">
    <source>
        <dbReference type="ARBA" id="ARBA00022694"/>
    </source>
</evidence>
<accession>A0A7X5KP04</accession>
<dbReference type="InterPro" id="IPR020097">
    <property type="entry name" value="PsdUridine_synth_TruA_a/b_dom"/>
</dbReference>
<evidence type="ECO:0000313" key="10">
    <source>
        <dbReference type="Proteomes" id="UP000461585"/>
    </source>
</evidence>
<dbReference type="Gene3D" id="3.30.70.660">
    <property type="entry name" value="Pseudouridine synthase I, catalytic domain, C-terminal subdomain"/>
    <property type="match status" value="1"/>
</dbReference>
<comment type="caution">
    <text evidence="4">Lacks conserved residue(s) required for the propagation of feature annotation.</text>
</comment>
<keyword evidence="3 4" id="KW-0413">Isomerase</keyword>
<dbReference type="CDD" id="cd02570">
    <property type="entry name" value="PseudoU_synth_EcTruA"/>
    <property type="match status" value="1"/>
</dbReference>
<reference evidence="9 10" key="1">
    <citation type="submission" date="2020-01" db="EMBL/GenBank/DDBJ databases">
        <title>Anaeroalcalibacter tamaniensis gen. nov., sp. nov., moderately halophilic strictly anaerobic fermenter bacterium from mud volcano of Taman peninsula.</title>
        <authorList>
            <person name="Frolova A."/>
            <person name="Merkel A.Y."/>
            <person name="Slobodkin A.I."/>
        </authorList>
    </citation>
    <scope>NUCLEOTIDE SEQUENCE [LARGE SCALE GENOMIC DNA]</scope>
    <source>
        <strain evidence="9 10">F-3ap</strain>
    </source>
</reference>
<gene>
    <name evidence="4 9" type="primary">truA</name>
    <name evidence="9" type="ORF">GXN74_11545</name>
</gene>
<comment type="similarity">
    <text evidence="1 4 7">Belongs to the tRNA pseudouridine synthase TruA family.</text>
</comment>
<sequence>MKNYKCVVAYDGRRYKGFRKVKQSGDDQTIQGKLEGVLRKRFEKDIEVLSAVNTDAGVHATHQVVNFKLDTDDYSGPEIKEYFETYLPEDIVMRSAEIVDDRFHSRYNVQSVTYTYRLWKSNAAERPLFERQLVNVMTQRLNVGKMRAGAELFLGEHDFAAFSTKSKTNSTVKTILDLAVEETENEVVVKIEANGFLLNMERIIVGTLIQVGFGDRDVKSVTKAFESKDRKDAGHKVMSHALCLTDVKY</sequence>
<comment type="subunit">
    <text evidence="4">Homodimer.</text>
</comment>
<dbReference type="RefSeq" id="WP_162371094.1">
    <property type="nucleotide sequence ID" value="NZ_JAAEEH010000036.1"/>
</dbReference>
<dbReference type="GO" id="GO:0160147">
    <property type="term" value="F:tRNA pseudouridine(38-40) synthase activity"/>
    <property type="evidence" value="ECO:0007669"/>
    <property type="project" value="UniProtKB-EC"/>
</dbReference>
<comment type="function">
    <text evidence="4">Formation of pseudouridine at positions 38, 39 and 40 in the anticodon stem and loop of transfer RNAs.</text>
</comment>
<dbReference type="Pfam" id="PF01416">
    <property type="entry name" value="PseudoU_synth_1"/>
    <property type="match status" value="2"/>
</dbReference>
<dbReference type="SUPFAM" id="SSF55120">
    <property type="entry name" value="Pseudouridine synthase"/>
    <property type="match status" value="1"/>
</dbReference>
<evidence type="ECO:0000256" key="7">
    <source>
        <dbReference type="RuleBase" id="RU003792"/>
    </source>
</evidence>
<dbReference type="NCBIfam" id="TIGR00071">
    <property type="entry name" value="hisT_truA"/>
    <property type="match status" value="1"/>
</dbReference>
<dbReference type="Gene3D" id="3.30.70.580">
    <property type="entry name" value="Pseudouridine synthase I, catalytic domain, N-terminal subdomain"/>
    <property type="match status" value="1"/>
</dbReference>
<evidence type="ECO:0000259" key="8">
    <source>
        <dbReference type="Pfam" id="PF01416"/>
    </source>
</evidence>
<evidence type="ECO:0000256" key="5">
    <source>
        <dbReference type="PIRSR" id="PIRSR001430-1"/>
    </source>
</evidence>
<dbReference type="HAMAP" id="MF_00171">
    <property type="entry name" value="TruA"/>
    <property type="match status" value="1"/>
</dbReference>
<dbReference type="AlphaFoldDB" id="A0A7X5KP04"/>
<evidence type="ECO:0000313" key="9">
    <source>
        <dbReference type="EMBL" id="NDL68373.1"/>
    </source>
</evidence>
<feature type="domain" description="Pseudouridine synthase I TruA alpha/beta" evidence="8">
    <location>
        <begin position="150"/>
        <end position="249"/>
    </location>
</feature>
<dbReference type="GO" id="GO:0003723">
    <property type="term" value="F:RNA binding"/>
    <property type="evidence" value="ECO:0007669"/>
    <property type="project" value="InterPro"/>
</dbReference>
<evidence type="ECO:0000256" key="3">
    <source>
        <dbReference type="ARBA" id="ARBA00023235"/>
    </source>
</evidence>
<dbReference type="InterPro" id="IPR020095">
    <property type="entry name" value="PsdUridine_synth_TruA_C"/>
</dbReference>
<dbReference type="EC" id="5.4.99.12" evidence="4"/>